<keyword evidence="7" id="KW-0597">Phosphoprotein</keyword>
<evidence type="ECO:0000313" key="19">
    <source>
        <dbReference type="EMBL" id="KAK2183556.1"/>
    </source>
</evidence>
<gene>
    <name evidence="19" type="ORF">NP493_306g00014</name>
</gene>
<evidence type="ECO:0000256" key="13">
    <source>
        <dbReference type="ARBA" id="ARBA00022807"/>
    </source>
</evidence>
<keyword evidence="6" id="KW-0963">Cytoplasm</keyword>
<dbReference type="Proteomes" id="UP001209878">
    <property type="component" value="Unassembled WGS sequence"/>
</dbReference>
<dbReference type="Pfam" id="PF02338">
    <property type="entry name" value="OTU"/>
    <property type="match status" value="1"/>
</dbReference>
<reference evidence="19" key="1">
    <citation type="journal article" date="2023" name="Mol. Biol. Evol.">
        <title>Third-Generation Sequencing Reveals the Adaptive Role of the Epigenome in Three Deep-Sea Polychaetes.</title>
        <authorList>
            <person name="Perez M."/>
            <person name="Aroh O."/>
            <person name="Sun Y."/>
            <person name="Lan Y."/>
            <person name="Juniper S.K."/>
            <person name="Young C.R."/>
            <person name="Angers B."/>
            <person name="Qian P.Y."/>
        </authorList>
    </citation>
    <scope>NUCLEOTIDE SEQUENCE</scope>
    <source>
        <strain evidence="19">R07B-5</strain>
    </source>
</reference>
<keyword evidence="13" id="KW-0788">Thiol protease</keyword>
<dbReference type="PANTHER" id="PTHR13367">
    <property type="entry name" value="UBIQUITIN THIOESTERASE"/>
    <property type="match status" value="1"/>
</dbReference>
<keyword evidence="11" id="KW-0833">Ubl conjugation pathway</keyword>
<dbReference type="GO" id="GO:0003677">
    <property type="term" value="F:DNA binding"/>
    <property type="evidence" value="ECO:0007669"/>
    <property type="project" value="InterPro"/>
</dbReference>
<sequence>MDDHRLPASNQSRPKYLWEANTQVAEKVKEMVKKNVHEETNPPSISNKITRHTVRLPALSTLPRGFDPHWLDMLCDRHVQLELEQAMVVNWCRSIKTLRPLSVPGDGNCLLHAVSIAMWGVPDNTLILRRLLYIALVEDADSARIQYRWKAEKGWLNSHVPNDSFVMNTGEWNAEWSSVKRSAEDLHNPSLPNLLAFESLEEIHIFVLANILRRPIIVLAEPVFRSVYGATVAPNNCGGIYLPLLLPSDDCVKTPIVLGFESNHFAPFIGTEDYSNQHVTAKDVVPLVNHNLEPLHIHFLSSPQEEQQAPTLLMNYLNLIEINCTTQHSTQVILSASLQYLPINPALDLMKEYCQVHPAPTPSPPPVVVTTMAQTRCTKTGCEFYGSPEFGGRCSQCFRAYTVQDAHTPAASPYHVRVSVPQRPNLEGLAASPRHRALCKTAACSSEGKRDYEGYCRTCFMELPSAVVTPSRLTPQQSPLDSCPSFTRALGDIKVCIGPNCGGLACDTCNGLCTCCYRALESHNRYTAQQPSEARPYSPSMTEAMRQSPTMIEAIRRPNSTETHRNSPCQHHACIRDQSGSPSALGTTRPLYRTPSAPPSAHLPVVPSRVNTKLCCAGNCDYYGDPNLDGYCSRCYPPYVAPGGTATRYRHNDLHRSNTTDAPFGFMPR</sequence>
<evidence type="ECO:0000256" key="5">
    <source>
        <dbReference type="ARBA" id="ARBA00012759"/>
    </source>
</evidence>
<evidence type="ECO:0000256" key="7">
    <source>
        <dbReference type="ARBA" id="ARBA00022553"/>
    </source>
</evidence>
<evidence type="ECO:0000256" key="3">
    <source>
        <dbReference type="ARBA" id="ARBA00004496"/>
    </source>
</evidence>
<keyword evidence="15" id="KW-0539">Nucleus</keyword>
<evidence type="ECO:0000256" key="16">
    <source>
        <dbReference type="SAM" id="MobiDB-lite"/>
    </source>
</evidence>
<dbReference type="PROSITE" id="PS50802">
    <property type="entry name" value="OTU"/>
    <property type="match status" value="1"/>
</dbReference>
<dbReference type="GO" id="GO:0005634">
    <property type="term" value="C:nucleus"/>
    <property type="evidence" value="ECO:0007669"/>
    <property type="project" value="UniProtKB-SubCell"/>
</dbReference>
<evidence type="ECO:0000256" key="2">
    <source>
        <dbReference type="ARBA" id="ARBA00004123"/>
    </source>
</evidence>
<dbReference type="PROSITE" id="PS51036">
    <property type="entry name" value="ZF_A20"/>
    <property type="match status" value="2"/>
</dbReference>
<organism evidence="19 20">
    <name type="scientific">Ridgeia piscesae</name>
    <name type="common">Tubeworm</name>
    <dbReference type="NCBI Taxonomy" id="27915"/>
    <lineage>
        <taxon>Eukaryota</taxon>
        <taxon>Metazoa</taxon>
        <taxon>Spiralia</taxon>
        <taxon>Lophotrochozoa</taxon>
        <taxon>Annelida</taxon>
        <taxon>Polychaeta</taxon>
        <taxon>Sedentaria</taxon>
        <taxon>Canalipalpata</taxon>
        <taxon>Sabellida</taxon>
        <taxon>Siboglinidae</taxon>
        <taxon>Ridgeia</taxon>
    </lineage>
</organism>
<evidence type="ECO:0000256" key="4">
    <source>
        <dbReference type="ARBA" id="ARBA00005865"/>
    </source>
</evidence>
<dbReference type="GO" id="GO:0030177">
    <property type="term" value="P:positive regulation of Wnt signaling pathway"/>
    <property type="evidence" value="ECO:0007669"/>
    <property type="project" value="TreeGrafter"/>
</dbReference>
<dbReference type="GO" id="GO:0071947">
    <property type="term" value="P:protein deubiquitination involved in ubiquitin-dependent protein catabolic process"/>
    <property type="evidence" value="ECO:0007669"/>
    <property type="project" value="TreeGrafter"/>
</dbReference>
<feature type="region of interest" description="Disordered" evidence="16">
    <location>
        <begin position="575"/>
        <end position="604"/>
    </location>
</feature>
<dbReference type="InterPro" id="IPR002653">
    <property type="entry name" value="Znf_A20"/>
</dbReference>
<evidence type="ECO:0000256" key="9">
    <source>
        <dbReference type="ARBA" id="ARBA00022723"/>
    </source>
</evidence>
<keyword evidence="10" id="KW-0863">Zinc-finger</keyword>
<evidence type="ECO:0000259" key="18">
    <source>
        <dbReference type="PROSITE" id="PS51036"/>
    </source>
</evidence>
<dbReference type="GO" id="GO:0007010">
    <property type="term" value="P:cytoskeleton organization"/>
    <property type="evidence" value="ECO:0007669"/>
    <property type="project" value="TreeGrafter"/>
</dbReference>
<keyword evidence="8" id="KW-0645">Protease</keyword>
<comment type="catalytic activity">
    <reaction evidence="1">
        <text>Thiol-dependent hydrolysis of ester, thioester, amide, peptide and isopeptide bonds formed by the C-terminal Gly of ubiquitin (a 76-residue protein attached to proteins as an intracellular targeting signal).</text>
        <dbReference type="EC" id="3.4.19.12"/>
    </reaction>
</comment>
<dbReference type="SUPFAM" id="SSF57716">
    <property type="entry name" value="Glucocorticoid receptor-like (DNA-binding domain)"/>
    <property type="match status" value="1"/>
</dbReference>
<comment type="similarity">
    <text evidence="4">Belongs to the peptidase C64 family.</text>
</comment>
<evidence type="ECO:0000256" key="15">
    <source>
        <dbReference type="ARBA" id="ARBA00023242"/>
    </source>
</evidence>
<dbReference type="Gene3D" id="1.20.5.4770">
    <property type="match status" value="2"/>
</dbReference>
<dbReference type="Pfam" id="PF01754">
    <property type="entry name" value="zf-A20"/>
    <property type="match status" value="1"/>
</dbReference>
<dbReference type="PANTHER" id="PTHR13367:SF3">
    <property type="entry name" value="TUMOR NECROSIS FACTOR ALPHA-INDUCED PROTEIN 3"/>
    <property type="match status" value="1"/>
</dbReference>
<name>A0AAD9L5L8_RIDPI</name>
<feature type="domain" description="OTU" evidence="17">
    <location>
        <begin position="98"/>
        <end position="271"/>
    </location>
</feature>
<dbReference type="AlphaFoldDB" id="A0AAD9L5L8"/>
<evidence type="ECO:0000256" key="10">
    <source>
        <dbReference type="ARBA" id="ARBA00022771"/>
    </source>
</evidence>
<dbReference type="InterPro" id="IPR003323">
    <property type="entry name" value="OTU_dom"/>
</dbReference>
<dbReference type="GO" id="GO:0016477">
    <property type="term" value="P:cell migration"/>
    <property type="evidence" value="ECO:0007669"/>
    <property type="project" value="TreeGrafter"/>
</dbReference>
<dbReference type="InterPro" id="IPR051346">
    <property type="entry name" value="OTU_Deubiquitinase"/>
</dbReference>
<feature type="domain" description="A20-type" evidence="18">
    <location>
        <begin position="371"/>
        <end position="406"/>
    </location>
</feature>
<keyword evidence="12" id="KW-0378">Hydrolase</keyword>
<evidence type="ECO:0000256" key="12">
    <source>
        <dbReference type="ARBA" id="ARBA00022801"/>
    </source>
</evidence>
<dbReference type="EC" id="3.4.19.12" evidence="5"/>
<dbReference type="GO" id="GO:0004843">
    <property type="term" value="F:cysteine-type deubiquitinase activity"/>
    <property type="evidence" value="ECO:0007669"/>
    <property type="project" value="UniProtKB-EC"/>
</dbReference>
<accession>A0AAD9L5L8</accession>
<comment type="caution">
    <text evidence="19">The sequence shown here is derived from an EMBL/GenBank/DDBJ whole genome shotgun (WGS) entry which is preliminary data.</text>
</comment>
<comment type="subcellular location">
    <subcellularLocation>
        <location evidence="3">Cytoplasm</location>
    </subcellularLocation>
    <subcellularLocation>
        <location evidence="2">Nucleus</location>
    </subcellularLocation>
</comment>
<evidence type="ECO:0000313" key="20">
    <source>
        <dbReference type="Proteomes" id="UP001209878"/>
    </source>
</evidence>
<keyword evidence="20" id="KW-1185">Reference proteome</keyword>
<feature type="domain" description="A20-type" evidence="18">
    <location>
        <begin position="610"/>
        <end position="644"/>
    </location>
</feature>
<evidence type="ECO:0000256" key="11">
    <source>
        <dbReference type="ARBA" id="ARBA00022786"/>
    </source>
</evidence>
<dbReference type="GO" id="GO:0008270">
    <property type="term" value="F:zinc ion binding"/>
    <property type="evidence" value="ECO:0007669"/>
    <property type="project" value="UniProtKB-KW"/>
</dbReference>
<dbReference type="GO" id="GO:1990168">
    <property type="term" value="P:protein K33-linked deubiquitination"/>
    <property type="evidence" value="ECO:0007669"/>
    <property type="project" value="TreeGrafter"/>
</dbReference>
<dbReference type="GO" id="GO:0035523">
    <property type="term" value="P:protein K29-linked deubiquitination"/>
    <property type="evidence" value="ECO:0007669"/>
    <property type="project" value="TreeGrafter"/>
</dbReference>
<dbReference type="GO" id="GO:0070530">
    <property type="term" value="F:K63-linked polyubiquitin modification-dependent protein binding"/>
    <property type="evidence" value="ECO:0007669"/>
    <property type="project" value="TreeGrafter"/>
</dbReference>
<evidence type="ECO:0000256" key="14">
    <source>
        <dbReference type="ARBA" id="ARBA00022833"/>
    </source>
</evidence>
<dbReference type="SMART" id="SM00259">
    <property type="entry name" value="ZnF_A20"/>
    <property type="match status" value="4"/>
</dbReference>
<evidence type="ECO:0000259" key="17">
    <source>
        <dbReference type="PROSITE" id="PS50802"/>
    </source>
</evidence>
<dbReference type="GO" id="GO:0005737">
    <property type="term" value="C:cytoplasm"/>
    <property type="evidence" value="ECO:0007669"/>
    <property type="project" value="UniProtKB-SubCell"/>
</dbReference>
<feature type="region of interest" description="Disordered" evidence="16">
    <location>
        <begin position="527"/>
        <end position="546"/>
    </location>
</feature>
<proteinExistence type="inferred from homology"/>
<evidence type="ECO:0000256" key="6">
    <source>
        <dbReference type="ARBA" id="ARBA00022490"/>
    </source>
</evidence>
<evidence type="ECO:0000256" key="8">
    <source>
        <dbReference type="ARBA" id="ARBA00022670"/>
    </source>
</evidence>
<keyword evidence="9" id="KW-0479">Metal-binding</keyword>
<dbReference type="EMBL" id="JAODUO010000306">
    <property type="protein sequence ID" value="KAK2183556.1"/>
    <property type="molecule type" value="Genomic_DNA"/>
</dbReference>
<protein>
    <recommendedName>
        <fullName evidence="5">ubiquitinyl hydrolase 1</fullName>
        <ecNumber evidence="5">3.4.19.12</ecNumber>
    </recommendedName>
</protein>
<evidence type="ECO:0000256" key="1">
    <source>
        <dbReference type="ARBA" id="ARBA00000707"/>
    </source>
</evidence>
<keyword evidence="14" id="KW-0862">Zinc</keyword>